<dbReference type="Proteomes" id="UP000460272">
    <property type="component" value="Unassembled WGS sequence"/>
</dbReference>
<gene>
    <name evidence="1" type="ORF">EAS64_36380</name>
</gene>
<organism evidence="1 2">
    <name type="scientific">Trebonia kvetii</name>
    <dbReference type="NCBI Taxonomy" id="2480626"/>
    <lineage>
        <taxon>Bacteria</taxon>
        <taxon>Bacillati</taxon>
        <taxon>Actinomycetota</taxon>
        <taxon>Actinomycetes</taxon>
        <taxon>Streptosporangiales</taxon>
        <taxon>Treboniaceae</taxon>
        <taxon>Trebonia</taxon>
    </lineage>
</organism>
<evidence type="ECO:0000313" key="2">
    <source>
        <dbReference type="Proteomes" id="UP000460272"/>
    </source>
</evidence>
<evidence type="ECO:0000313" key="1">
    <source>
        <dbReference type="EMBL" id="TVZ00827.1"/>
    </source>
</evidence>
<dbReference type="RefSeq" id="WP_145860606.1">
    <property type="nucleotide sequence ID" value="NZ_RPFW01000008.1"/>
</dbReference>
<evidence type="ECO:0008006" key="3">
    <source>
        <dbReference type="Google" id="ProtNLM"/>
    </source>
</evidence>
<name>A0A6P2BQ85_9ACTN</name>
<proteinExistence type="predicted"/>
<protein>
    <recommendedName>
        <fullName evidence="3">GNAT family N-acetyltransferase</fullName>
    </recommendedName>
</protein>
<dbReference type="OrthoDB" id="9799092at2"/>
<accession>A0A6P2BQ85</accession>
<keyword evidence="2" id="KW-1185">Reference proteome</keyword>
<sequence>MENQVTALSWRPLDESDLPAVSDLARACLAADGGQPFAADPGFLRRCYRSGAESLAGFDGAALVCVSSLRGPPATSNPAAPVTMPRT</sequence>
<dbReference type="AlphaFoldDB" id="A0A6P2BQ85"/>
<reference evidence="1 2" key="1">
    <citation type="submission" date="2018-11" db="EMBL/GenBank/DDBJ databases">
        <title>Trebonia kvetii gen.nov., sp.nov., a novel acidophilic actinobacterium, and proposal of the new actinobacterial family Treboniaceae fam. nov.</title>
        <authorList>
            <person name="Rapoport D."/>
            <person name="Sagova-Mareckova M."/>
            <person name="Sedlacek I."/>
            <person name="Provaznik J."/>
            <person name="Kralova S."/>
            <person name="Pavlinic D."/>
            <person name="Benes V."/>
            <person name="Kopecky J."/>
        </authorList>
    </citation>
    <scope>NUCLEOTIDE SEQUENCE [LARGE SCALE GENOMIC DNA]</scope>
    <source>
        <strain evidence="1 2">15Tr583</strain>
    </source>
</reference>
<comment type="caution">
    <text evidence="1">The sequence shown here is derived from an EMBL/GenBank/DDBJ whole genome shotgun (WGS) entry which is preliminary data.</text>
</comment>
<dbReference type="EMBL" id="RPFW01000008">
    <property type="protein sequence ID" value="TVZ00827.1"/>
    <property type="molecule type" value="Genomic_DNA"/>
</dbReference>